<evidence type="ECO:0000313" key="2">
    <source>
        <dbReference type="Proteomes" id="UP000000763"/>
    </source>
</evidence>
<proteinExistence type="predicted"/>
<sequence length="146" mass="15979">MGIIPSQNLNRAEWLRADFTGTSQQENTKFFKRETGNVQVTQNQGLKEAGGRGLRWTAPSVGDDAAAAAAAEAEASGILGRGRRRRWGIGRVAPFADATRRDETRRRREGVRGACGAHRRINVFEEGVVACVVVCHLVVLWYTGAE</sequence>
<evidence type="ECO:0000313" key="1">
    <source>
        <dbReference type="EMBL" id="AAG13619.1"/>
    </source>
</evidence>
<dbReference type="EMBL" id="AC078840">
    <property type="protein sequence ID" value="AAG13619.1"/>
    <property type="molecule type" value="Genomic_DNA"/>
</dbReference>
<protein>
    <submittedName>
        <fullName evidence="1">Uncharacterized protein</fullName>
    </submittedName>
</protein>
<organism evidence="1 2">
    <name type="scientific">Oryza sativa subsp. japonica</name>
    <name type="common">Rice</name>
    <dbReference type="NCBI Taxonomy" id="39947"/>
    <lineage>
        <taxon>Eukaryota</taxon>
        <taxon>Viridiplantae</taxon>
        <taxon>Streptophyta</taxon>
        <taxon>Embryophyta</taxon>
        <taxon>Tracheophyta</taxon>
        <taxon>Spermatophyta</taxon>
        <taxon>Magnoliopsida</taxon>
        <taxon>Liliopsida</taxon>
        <taxon>Poales</taxon>
        <taxon>Poaceae</taxon>
        <taxon>BOP clade</taxon>
        <taxon>Oryzoideae</taxon>
        <taxon>Oryzeae</taxon>
        <taxon>Oryzinae</taxon>
        <taxon>Oryza</taxon>
        <taxon>Oryza sativa</taxon>
    </lineage>
</organism>
<name>Q9FVZ2_ORYSJ</name>
<accession>Q9FVZ2</accession>
<dbReference type="AlphaFoldDB" id="Q9FVZ2"/>
<reference evidence="2" key="1">
    <citation type="journal article" date="2005" name="Nature">
        <title>The map-based sequence of the rice genome.</title>
        <authorList>
            <consortium name="International rice genome sequencing project (IRGSP)"/>
            <person name="Matsumoto T."/>
            <person name="Wu J."/>
            <person name="Kanamori H."/>
            <person name="Katayose Y."/>
            <person name="Fujisawa M."/>
            <person name="Namiki N."/>
            <person name="Mizuno H."/>
            <person name="Yamamoto K."/>
            <person name="Antonio B.A."/>
            <person name="Baba T."/>
            <person name="Sakata K."/>
            <person name="Nagamura Y."/>
            <person name="Aoki H."/>
            <person name="Arikawa K."/>
            <person name="Arita K."/>
            <person name="Bito T."/>
            <person name="Chiden Y."/>
            <person name="Fujitsuka N."/>
            <person name="Fukunaka R."/>
            <person name="Hamada M."/>
            <person name="Harada C."/>
            <person name="Hayashi A."/>
            <person name="Hijishita S."/>
            <person name="Honda M."/>
            <person name="Hosokawa S."/>
            <person name="Ichikawa Y."/>
            <person name="Idonuma A."/>
            <person name="Iijima M."/>
            <person name="Ikeda M."/>
            <person name="Ikeno M."/>
            <person name="Ito K."/>
            <person name="Ito S."/>
            <person name="Ito T."/>
            <person name="Ito Y."/>
            <person name="Ito Y."/>
            <person name="Iwabuchi A."/>
            <person name="Kamiya K."/>
            <person name="Karasawa W."/>
            <person name="Kurita K."/>
            <person name="Katagiri S."/>
            <person name="Kikuta A."/>
            <person name="Kobayashi H."/>
            <person name="Kobayashi N."/>
            <person name="Machita K."/>
            <person name="Maehara T."/>
            <person name="Masukawa M."/>
            <person name="Mizubayashi T."/>
            <person name="Mukai Y."/>
            <person name="Nagasaki H."/>
            <person name="Nagata Y."/>
            <person name="Naito S."/>
            <person name="Nakashima M."/>
            <person name="Nakama Y."/>
            <person name="Nakamichi Y."/>
            <person name="Nakamura M."/>
            <person name="Meguro A."/>
            <person name="Negishi M."/>
            <person name="Ohta I."/>
            <person name="Ohta T."/>
            <person name="Okamoto M."/>
            <person name="Ono N."/>
            <person name="Saji S."/>
            <person name="Sakaguchi M."/>
            <person name="Sakai K."/>
            <person name="Shibata M."/>
            <person name="Shimokawa T."/>
            <person name="Song J."/>
            <person name="Takazaki Y."/>
            <person name="Terasawa K."/>
            <person name="Tsugane M."/>
            <person name="Tsuji K."/>
            <person name="Ueda S."/>
            <person name="Waki K."/>
            <person name="Yamagata H."/>
            <person name="Yamamoto M."/>
            <person name="Yamamoto S."/>
            <person name="Yamane H."/>
            <person name="Yoshiki S."/>
            <person name="Yoshihara R."/>
            <person name="Yukawa K."/>
            <person name="Zhong H."/>
            <person name="Yano M."/>
            <person name="Yuan Q."/>
            <person name="Ouyang S."/>
            <person name="Liu J."/>
            <person name="Jones K.M."/>
            <person name="Gansberger K."/>
            <person name="Moffat K."/>
            <person name="Hill J."/>
            <person name="Bera J."/>
            <person name="Fadrosh D."/>
            <person name="Jin S."/>
            <person name="Johri S."/>
            <person name="Kim M."/>
            <person name="Overton L."/>
            <person name="Reardon M."/>
            <person name="Tsitrin T."/>
            <person name="Vuong H."/>
            <person name="Weaver B."/>
            <person name="Ciecko A."/>
            <person name="Tallon L."/>
            <person name="Jackson J."/>
            <person name="Pai G."/>
            <person name="Aken S.V."/>
            <person name="Utterback T."/>
            <person name="Reidmuller S."/>
            <person name="Feldblyum T."/>
            <person name="Hsiao J."/>
            <person name="Zismann V."/>
            <person name="Iobst S."/>
            <person name="de Vazeille A.R."/>
            <person name="Buell C.R."/>
            <person name="Ying K."/>
            <person name="Li Y."/>
            <person name="Lu T."/>
            <person name="Huang Y."/>
            <person name="Zhao Q."/>
            <person name="Feng Q."/>
            <person name="Zhang L."/>
            <person name="Zhu J."/>
            <person name="Weng Q."/>
            <person name="Mu J."/>
            <person name="Lu Y."/>
            <person name="Fan D."/>
            <person name="Liu Y."/>
            <person name="Guan J."/>
            <person name="Zhang Y."/>
            <person name="Yu S."/>
            <person name="Liu X."/>
            <person name="Zhang Y."/>
            <person name="Hong G."/>
            <person name="Han B."/>
            <person name="Choisne N."/>
            <person name="Demange N."/>
            <person name="Orjeda G."/>
            <person name="Samain S."/>
            <person name="Cattolico L."/>
            <person name="Pelletier E."/>
            <person name="Couloux A."/>
            <person name="Segurens B."/>
            <person name="Wincker P."/>
            <person name="D'Hont A."/>
            <person name="Scarpelli C."/>
            <person name="Weissenbach J."/>
            <person name="Salanoubat M."/>
            <person name="Quetier F."/>
            <person name="Yu Y."/>
            <person name="Kim H.R."/>
            <person name="Rambo T."/>
            <person name="Currie J."/>
            <person name="Collura K."/>
            <person name="Luo M."/>
            <person name="Yang T."/>
            <person name="Ammiraju J.S.S."/>
            <person name="Engler F."/>
            <person name="Soderlund C."/>
            <person name="Wing R.A."/>
            <person name="Palmer L.E."/>
            <person name="de la Bastide M."/>
            <person name="Spiegel L."/>
            <person name="Nascimento L."/>
            <person name="Zutavern T."/>
            <person name="O'Shaughnessy A."/>
            <person name="Dike S."/>
            <person name="Dedhia N."/>
            <person name="Preston R."/>
            <person name="Balija V."/>
            <person name="McCombie W.R."/>
            <person name="Chow T."/>
            <person name="Chen H."/>
            <person name="Chung M."/>
            <person name="Chen C."/>
            <person name="Shaw J."/>
            <person name="Wu H."/>
            <person name="Hsiao K."/>
            <person name="Chao Y."/>
            <person name="Chu M."/>
            <person name="Cheng C."/>
            <person name="Hour A."/>
            <person name="Lee P."/>
            <person name="Lin S."/>
            <person name="Lin Y."/>
            <person name="Liou J."/>
            <person name="Liu S."/>
            <person name="Hsing Y."/>
            <person name="Raghuvanshi S."/>
            <person name="Mohanty A."/>
            <person name="Bharti A.K."/>
            <person name="Gaur A."/>
            <person name="Gupta V."/>
            <person name="Kumar D."/>
            <person name="Ravi V."/>
            <person name="Vij S."/>
            <person name="Kapur A."/>
            <person name="Khurana P."/>
            <person name="Khurana P."/>
            <person name="Khurana J.P."/>
            <person name="Tyagi A.K."/>
            <person name="Gaikwad K."/>
            <person name="Singh A."/>
            <person name="Dalal V."/>
            <person name="Srivastava S."/>
            <person name="Dixit A."/>
            <person name="Pal A.K."/>
            <person name="Ghazi I.A."/>
            <person name="Yadav M."/>
            <person name="Pandit A."/>
            <person name="Bhargava A."/>
            <person name="Sureshbabu K."/>
            <person name="Batra K."/>
            <person name="Sharma T.R."/>
            <person name="Mohapatra T."/>
            <person name="Singh N.K."/>
            <person name="Messing J."/>
            <person name="Nelson A.B."/>
            <person name="Fuks G."/>
            <person name="Kavchok S."/>
            <person name="Keizer G."/>
            <person name="Linton E."/>
            <person name="Llaca V."/>
            <person name="Song R."/>
            <person name="Tanyolac B."/>
            <person name="Young S."/>
            <person name="Ho-Il K."/>
            <person name="Hahn J.H."/>
            <person name="Sangsakoo G."/>
            <person name="Vanavichit A."/>
            <person name="de Mattos Luiz.A.T."/>
            <person name="Zimmer P.D."/>
            <person name="Malone G."/>
            <person name="Dellagostin O."/>
            <person name="de Oliveira A.C."/>
            <person name="Bevan M."/>
            <person name="Bancroft I."/>
            <person name="Minx P."/>
            <person name="Cordum H."/>
            <person name="Wilson R."/>
            <person name="Cheng Z."/>
            <person name="Jin W."/>
            <person name="Jiang J."/>
            <person name="Leong S.A."/>
            <person name="Iwama H."/>
            <person name="Gojobori T."/>
            <person name="Itoh T."/>
            <person name="Niimura Y."/>
            <person name="Fujii Y."/>
            <person name="Habara T."/>
            <person name="Sakai H."/>
            <person name="Sato Y."/>
            <person name="Wilson G."/>
            <person name="Kumar K."/>
            <person name="McCouch S."/>
            <person name="Juretic N."/>
            <person name="Hoen D."/>
            <person name="Wright S."/>
            <person name="Bruskiewich R."/>
            <person name="Bureau T."/>
            <person name="Miyao A."/>
            <person name="Hirochika H."/>
            <person name="Nishikawa T."/>
            <person name="Kadowaki K."/>
            <person name="Sugiura M."/>
            <person name="Burr B."/>
            <person name="Sasaki T."/>
        </authorList>
    </citation>
    <scope>NUCLEOTIDE SEQUENCE [LARGE SCALE GENOMIC DNA]</scope>
    <source>
        <strain evidence="2">cv. Nipponbare</strain>
    </source>
</reference>
<gene>
    <name evidence="1" type="primary">OSJNBb0073N24.8</name>
</gene>
<dbReference type="Proteomes" id="UP000000763">
    <property type="component" value="Chromosome 10"/>
</dbReference>
<reference evidence="2" key="2">
    <citation type="journal article" date="2008" name="Nucleic Acids Res.">
        <title>The rice annotation project database (RAP-DB): 2008 update.</title>
        <authorList>
            <consortium name="The rice annotation project (RAP)"/>
        </authorList>
    </citation>
    <scope>GENOME REANNOTATION</scope>
    <source>
        <strain evidence="2">cv. Nipponbare</strain>
    </source>
</reference>